<dbReference type="EMBL" id="VPFL01000007">
    <property type="protein sequence ID" value="TXF12205.1"/>
    <property type="molecule type" value="Genomic_DNA"/>
</dbReference>
<protein>
    <recommendedName>
        <fullName evidence="4">RDD domain-containing protein</fullName>
    </recommendedName>
</protein>
<organism evidence="2 3">
    <name type="scientific">Pelomicrobium methylotrophicum</name>
    <dbReference type="NCBI Taxonomy" id="2602750"/>
    <lineage>
        <taxon>Bacteria</taxon>
        <taxon>Pseudomonadati</taxon>
        <taxon>Pseudomonadota</taxon>
        <taxon>Hydrogenophilia</taxon>
        <taxon>Hydrogenophilia incertae sedis</taxon>
        <taxon>Pelomicrobium</taxon>
    </lineage>
</organism>
<keyword evidence="1" id="KW-1133">Transmembrane helix</keyword>
<sequence>METALVALFIADLYLIVYYRLQVAHCQARNGAGVAREGILMVLTPPGRGYLKPQERKYLRRYWGAVGLLFVLIGLGVWLRYPIIAEAARSAIHSGG</sequence>
<keyword evidence="1" id="KW-0472">Membrane</keyword>
<evidence type="ECO:0000256" key="1">
    <source>
        <dbReference type="SAM" id="Phobius"/>
    </source>
</evidence>
<keyword evidence="1" id="KW-0812">Transmembrane</keyword>
<keyword evidence="3" id="KW-1185">Reference proteome</keyword>
<accession>A0A5C7EM31</accession>
<gene>
    <name evidence="2" type="ORF">FR698_06605</name>
</gene>
<evidence type="ECO:0008006" key="4">
    <source>
        <dbReference type="Google" id="ProtNLM"/>
    </source>
</evidence>
<dbReference type="RefSeq" id="WP_147799403.1">
    <property type="nucleotide sequence ID" value="NZ_VPFL01000007.1"/>
</dbReference>
<dbReference type="AlphaFoldDB" id="A0A5C7EM31"/>
<comment type="caution">
    <text evidence="2">The sequence shown here is derived from an EMBL/GenBank/DDBJ whole genome shotgun (WGS) entry which is preliminary data.</text>
</comment>
<dbReference type="Proteomes" id="UP000321201">
    <property type="component" value="Unassembled WGS sequence"/>
</dbReference>
<dbReference type="InParanoid" id="A0A5C7EM31"/>
<evidence type="ECO:0000313" key="2">
    <source>
        <dbReference type="EMBL" id="TXF12205.1"/>
    </source>
</evidence>
<name>A0A5C7EM31_9PROT</name>
<reference evidence="2 3" key="1">
    <citation type="submission" date="2019-08" db="EMBL/GenBank/DDBJ databases">
        <title>Pelomicrobium methylotrophicum gen. nov., sp. nov. a moderately thermophilic, facultatively anaerobic, lithoautotrophic and methylotrophic bacterium isolated from a terrestrial mud volcano.</title>
        <authorList>
            <person name="Slobodkina G.B."/>
            <person name="Merkel A.Y."/>
            <person name="Slobodkin A.I."/>
        </authorList>
    </citation>
    <scope>NUCLEOTIDE SEQUENCE [LARGE SCALE GENOMIC DNA]</scope>
    <source>
        <strain evidence="2 3">SM250</strain>
    </source>
</reference>
<proteinExistence type="predicted"/>
<feature type="transmembrane region" description="Helical" evidence="1">
    <location>
        <begin position="62"/>
        <end position="81"/>
    </location>
</feature>
<evidence type="ECO:0000313" key="3">
    <source>
        <dbReference type="Proteomes" id="UP000321201"/>
    </source>
</evidence>